<keyword evidence="2 5" id="KW-0812">Transmembrane</keyword>
<evidence type="ECO:0000313" key="7">
    <source>
        <dbReference type="EMBL" id="MBE9078654.1"/>
    </source>
</evidence>
<keyword evidence="3 5" id="KW-1133">Transmembrane helix</keyword>
<keyword evidence="4 5" id="KW-0472">Membrane</keyword>
<keyword evidence="8" id="KW-1185">Reference proteome</keyword>
<evidence type="ECO:0000256" key="1">
    <source>
        <dbReference type="ARBA" id="ARBA00004167"/>
    </source>
</evidence>
<dbReference type="EMBL" id="JADEXG010000037">
    <property type="protein sequence ID" value="MBE9078654.1"/>
    <property type="molecule type" value="Genomic_DNA"/>
</dbReference>
<dbReference type="Proteomes" id="UP000636505">
    <property type="component" value="Unassembled WGS sequence"/>
</dbReference>
<dbReference type="RefSeq" id="WP_193908715.1">
    <property type="nucleotide sequence ID" value="NZ_JADEXG010000037.1"/>
</dbReference>
<feature type="transmembrane region" description="Helical" evidence="5">
    <location>
        <begin position="21"/>
        <end position="47"/>
    </location>
</feature>
<proteinExistence type="predicted"/>
<dbReference type="Pfam" id="PF04357">
    <property type="entry name" value="TamB"/>
    <property type="match status" value="1"/>
</dbReference>
<protein>
    <submittedName>
        <fullName evidence="7">Translocation/assembly module TamB</fullName>
    </submittedName>
</protein>
<dbReference type="InterPro" id="IPR007452">
    <property type="entry name" value="TamB_C"/>
</dbReference>
<dbReference type="PANTHER" id="PTHR34457">
    <property type="entry name" value="EMBRYO DEFECTIVE 2410"/>
    <property type="match status" value="1"/>
</dbReference>
<feature type="domain" description="Translocation and assembly module TamB C-terminal" evidence="6">
    <location>
        <begin position="1312"/>
        <end position="1682"/>
    </location>
</feature>
<sequence length="1682" mass="179009">MTSPTPDPSPDRPPESRRWPWFKLGLGAGTLVGIAGIGAGIWGWLYLQENLSPLVSNALTNALERPVELGELEHLGLGSLRFGPSEMGPRPSADDPTRATAETVWVEFDLFEVLWTRTLTLDLELSGVEGYLEQDQERGWILFRIPEGEPGRVKIRVDEILIKDSQVVMLPYRPEQRQPILFEQVRGLVDLDPIVVEGESAQRISFDFKTAPEAGGQIDVSGQTQPTAAGRETNLVVRADRAPLADALSFTLSTLGFQDTPISAEAGRVGGTINLAFRPDQPTAFDGNLSLDDGELQVAQLPQPIRGIEGETQFEGQELTIDRLVASYGELEAEAEGEINFQEGYDLVVRSDQVTVEDVVSTFDLSLPVAAAGTFAAEADVTGPLQNPRISGRIEAQDRAVVDQLTFAELATRFTYQDSQLFFDQIAAQPTVGGQLTGSGEVELGDPTRFAFDVSGQNLPANRLASLFGVNTNIVLGRVAADAQISGTPGTVSTVVQWRAPEAQYPGRGEVAIADGAIRLRDTVLQVAGGTVSGSALFADGRWNSDLALANVALDQLSQRLSGQVSGQVELAGTTQDFSPAAITGQGDLTFSQGLAAFSAQLAQYRDPLVASVRWNGEQLIIDQATSDRLRASGTITPQLTGSSIAGIERFNLDLNADDYALATLPVKLPANVNLAGLASFSGQLTGTPSQPQLEGRVRLEDFVFNQLAFAPELTGPVDFSRTEGLALSLSGGGDRIAVNYTDPRDFDFDIVQQGAFARGQTEGDLLVVEAGDFPLAALNLPAEGLAQIGQVRGVLDTANLAINLDTRAVVGDIAIDQLGIGYIGTDRFEGQVRFANNLATLTGGELTLGNSLYLINGRVQLGENFAYRANIEAVQGEVQDILAALSIYDLQDFARGFRQPDFLRDFSPAQLATILATSPTGSSEATVLAQLRRLAEIQALQERAAQADDQAPLPPLQELYGPFTGDIALSGGTNQAFNARFDLAGADWQWGENYSADRFIAKGEVTPNALILEPLRFESVAPTLAREEISDPELTIEPELVYVNLAGQFVYGRDTELTSNLQATAANLDITDLREILNLPLDVDGRLNAIASLGGNLDNPQLRGTVNLDAATINNTPVDTANAQFLFQNARLSLLSTLTTTQSDEPLTLAAQIPYAFDFMAVQPESDAIAIDVSVENEGLALLNAFNRQVAWDSGQGEVRLQVRGTLADPRVSGFANLQNAVLRARVLPDPLTNVNGSARFEGDRIIVENLSGQFSEGQLAAAGVLPLTAPIISESALAALSQDLATGPNAVTPPDAERPFDPRLPLPLDAAGPLTVNLQDIDLSLKGTYGGAVNGQVVIGGSILGNGPQLGGEMVLSQGQIFLPEGGEGTGQPTTPVADPTPSDPADRAAFGFQGLRVTLGDSVRIIQNNLLNFVAEGTLQLDGPVTAIAPQGTIRLRSGRVNLYTTIFQLVGSAENTATFLPDQGLQDPILDVELRASVPEVVSTAPIAPAPFASSEVADTSLDPFNSTLGTLRTIRVRASVEGPASRIFDNLTLTSSPSRSEAEIVGLIGGGFVSALESVSGGDSLQGVIGLVSSALLTRVQDTIGGALGLTEFRLFPVTPASRFSAAENNTGSSLDIAAEVGFDVSEDFSVSVLRILTDSTPTEFNLRYRLSDEFNVRTTTNLDDINQVVIEFETRF</sequence>
<comment type="subcellular location">
    <subcellularLocation>
        <location evidence="1">Membrane</location>
        <topology evidence="1">Single-pass membrane protein</topology>
    </subcellularLocation>
</comment>
<evidence type="ECO:0000259" key="6">
    <source>
        <dbReference type="Pfam" id="PF04357"/>
    </source>
</evidence>
<evidence type="ECO:0000256" key="4">
    <source>
        <dbReference type="ARBA" id="ARBA00023136"/>
    </source>
</evidence>
<dbReference type="GO" id="GO:0005886">
    <property type="term" value="C:plasma membrane"/>
    <property type="evidence" value="ECO:0007669"/>
    <property type="project" value="InterPro"/>
</dbReference>
<gene>
    <name evidence="7" type="ORF">IQ241_15360</name>
</gene>
<reference evidence="7" key="1">
    <citation type="submission" date="2020-10" db="EMBL/GenBank/DDBJ databases">
        <authorList>
            <person name="Castelo-Branco R."/>
            <person name="Eusebio N."/>
            <person name="Adriana R."/>
            <person name="Vieira A."/>
            <person name="Brugerolle De Fraissinette N."/>
            <person name="Rezende De Castro R."/>
            <person name="Schneider M.P."/>
            <person name="Vasconcelos V."/>
            <person name="Leao P.N."/>
        </authorList>
    </citation>
    <scope>NUCLEOTIDE SEQUENCE</scope>
    <source>
        <strain evidence="7">LEGE 07310</strain>
    </source>
</reference>
<dbReference type="PANTHER" id="PTHR34457:SF3">
    <property type="entry name" value="PROTEIN TIC236, CHLOROPLASTIC"/>
    <property type="match status" value="1"/>
</dbReference>
<accession>A0A8J7AQA2</accession>
<organism evidence="7 8">
    <name type="scientific">Vasconcelosia minhoensis LEGE 07310</name>
    <dbReference type="NCBI Taxonomy" id="915328"/>
    <lineage>
        <taxon>Bacteria</taxon>
        <taxon>Bacillati</taxon>
        <taxon>Cyanobacteriota</taxon>
        <taxon>Cyanophyceae</taxon>
        <taxon>Nodosilineales</taxon>
        <taxon>Cymatolegaceae</taxon>
        <taxon>Vasconcelosia</taxon>
        <taxon>Vasconcelosia minhoensis</taxon>
    </lineage>
</organism>
<evidence type="ECO:0000313" key="8">
    <source>
        <dbReference type="Proteomes" id="UP000636505"/>
    </source>
</evidence>
<name>A0A8J7AQA2_9CYAN</name>
<comment type="caution">
    <text evidence="7">The sequence shown here is derived from an EMBL/GenBank/DDBJ whole genome shotgun (WGS) entry which is preliminary data.</text>
</comment>
<dbReference type="InterPro" id="IPR053022">
    <property type="entry name" value="Chloroplast_translocon_comp"/>
</dbReference>
<evidence type="ECO:0000256" key="3">
    <source>
        <dbReference type="ARBA" id="ARBA00022989"/>
    </source>
</evidence>
<evidence type="ECO:0000256" key="5">
    <source>
        <dbReference type="SAM" id="Phobius"/>
    </source>
</evidence>
<evidence type="ECO:0000256" key="2">
    <source>
        <dbReference type="ARBA" id="ARBA00022692"/>
    </source>
</evidence>
<dbReference type="GO" id="GO:0009306">
    <property type="term" value="P:protein secretion"/>
    <property type="evidence" value="ECO:0007669"/>
    <property type="project" value="InterPro"/>
</dbReference>